<dbReference type="InterPro" id="IPR036271">
    <property type="entry name" value="Tet_transcr_reg_TetR-rel_C_sf"/>
</dbReference>
<dbReference type="GO" id="GO:0003700">
    <property type="term" value="F:DNA-binding transcription factor activity"/>
    <property type="evidence" value="ECO:0007669"/>
    <property type="project" value="TreeGrafter"/>
</dbReference>
<keyword evidence="1" id="KW-0805">Transcription regulation</keyword>
<dbReference type="PROSITE" id="PS50977">
    <property type="entry name" value="HTH_TETR_2"/>
    <property type="match status" value="1"/>
</dbReference>
<proteinExistence type="predicted"/>
<name>A0A1X0DK75_9MYCO</name>
<protein>
    <submittedName>
        <fullName evidence="4">Uncharacterized protein</fullName>
    </submittedName>
</protein>
<dbReference type="OrthoDB" id="9805134at2"/>
<evidence type="ECO:0000313" key="4">
    <source>
        <dbReference type="EMBL" id="ORA72801.1"/>
    </source>
</evidence>
<dbReference type="Pfam" id="PF00440">
    <property type="entry name" value="TetR_N"/>
    <property type="match status" value="1"/>
</dbReference>
<sequence length="205" mass="21790">MNRQQQALATRAAIVAAARELWAERGFFATSTSDIVTAAGVGTRGAFYAHFPNREELFLAVFDEVQQQLSSSLSGAQLTSGDPLTDLQHVLLGFLDVVAAAPDIQALLVDGPALFGPTRWLRAEQARGLAPIEARIRDAIEAGVIDDQPTRPLAMILLMLVNDTALLIATAEDRTAVRADAGTALSRLVAGLRSARTPTGRDSEG</sequence>
<dbReference type="EMBL" id="MVHS01000006">
    <property type="protein sequence ID" value="ORA72801.1"/>
    <property type="molecule type" value="Genomic_DNA"/>
</dbReference>
<dbReference type="InterPro" id="IPR049484">
    <property type="entry name" value="Rv0078-like_C"/>
</dbReference>
<dbReference type="InterPro" id="IPR050109">
    <property type="entry name" value="HTH-type_TetR-like_transc_reg"/>
</dbReference>
<dbReference type="Pfam" id="PF21351">
    <property type="entry name" value="TetR_C_41"/>
    <property type="match status" value="1"/>
</dbReference>
<organism evidence="4 5">
    <name type="scientific">Mycolicibacterium insubricum</name>
    <dbReference type="NCBI Taxonomy" id="444597"/>
    <lineage>
        <taxon>Bacteria</taxon>
        <taxon>Bacillati</taxon>
        <taxon>Actinomycetota</taxon>
        <taxon>Actinomycetes</taxon>
        <taxon>Mycobacteriales</taxon>
        <taxon>Mycobacteriaceae</taxon>
        <taxon>Mycolicibacterium</taxon>
    </lineage>
</organism>
<dbReference type="PANTHER" id="PTHR30055:SF234">
    <property type="entry name" value="HTH-TYPE TRANSCRIPTIONAL REGULATOR BETI"/>
    <property type="match status" value="1"/>
</dbReference>
<evidence type="ECO:0000256" key="3">
    <source>
        <dbReference type="ARBA" id="ARBA00023163"/>
    </source>
</evidence>
<dbReference type="RefSeq" id="WP_083029500.1">
    <property type="nucleotide sequence ID" value="NZ_AP022618.1"/>
</dbReference>
<keyword evidence="3" id="KW-0804">Transcription</keyword>
<accession>A0A1X0DK75</accession>
<evidence type="ECO:0000256" key="1">
    <source>
        <dbReference type="ARBA" id="ARBA00023015"/>
    </source>
</evidence>
<dbReference type="InterPro" id="IPR009057">
    <property type="entry name" value="Homeodomain-like_sf"/>
</dbReference>
<dbReference type="PANTHER" id="PTHR30055">
    <property type="entry name" value="HTH-TYPE TRANSCRIPTIONAL REGULATOR RUTR"/>
    <property type="match status" value="1"/>
</dbReference>
<evidence type="ECO:0000313" key="5">
    <source>
        <dbReference type="Proteomes" id="UP000192801"/>
    </source>
</evidence>
<dbReference type="SUPFAM" id="SSF46689">
    <property type="entry name" value="Homeodomain-like"/>
    <property type="match status" value="1"/>
</dbReference>
<dbReference type="STRING" id="444597.BST26_04170"/>
<comment type="caution">
    <text evidence="4">The sequence shown here is derived from an EMBL/GenBank/DDBJ whole genome shotgun (WGS) entry which is preliminary data.</text>
</comment>
<dbReference type="SUPFAM" id="SSF48498">
    <property type="entry name" value="Tetracyclin repressor-like, C-terminal domain"/>
    <property type="match status" value="1"/>
</dbReference>
<dbReference type="GO" id="GO:0000976">
    <property type="term" value="F:transcription cis-regulatory region binding"/>
    <property type="evidence" value="ECO:0007669"/>
    <property type="project" value="TreeGrafter"/>
</dbReference>
<keyword evidence="2" id="KW-0238">DNA-binding</keyword>
<reference evidence="4 5" key="1">
    <citation type="submission" date="2016-12" db="EMBL/GenBank/DDBJ databases">
        <title>The new phylogeny of genus Mycobacterium.</title>
        <authorList>
            <person name="Tortoli E."/>
            <person name="Trovato A."/>
            <person name="Cirillo D.M."/>
        </authorList>
    </citation>
    <scope>NUCLEOTIDE SEQUENCE [LARGE SCALE GENOMIC DNA]</scope>
    <source>
        <strain evidence="4 5">DSM 45130</strain>
    </source>
</reference>
<dbReference type="AlphaFoldDB" id="A0A1X0DK75"/>
<keyword evidence="5" id="KW-1185">Reference proteome</keyword>
<dbReference type="InterPro" id="IPR001647">
    <property type="entry name" value="HTH_TetR"/>
</dbReference>
<evidence type="ECO:0000256" key="2">
    <source>
        <dbReference type="ARBA" id="ARBA00023125"/>
    </source>
</evidence>
<dbReference type="Proteomes" id="UP000192801">
    <property type="component" value="Unassembled WGS sequence"/>
</dbReference>
<dbReference type="Gene3D" id="1.10.357.10">
    <property type="entry name" value="Tetracycline Repressor, domain 2"/>
    <property type="match status" value="1"/>
</dbReference>
<gene>
    <name evidence="4" type="ORF">BST26_04170</name>
</gene>